<dbReference type="OrthoDB" id="9812676at2"/>
<comment type="caution">
    <text evidence="3">The sequence shown here is derived from an EMBL/GenBank/DDBJ whole genome shotgun (WGS) entry which is preliminary data.</text>
</comment>
<proteinExistence type="predicted"/>
<accession>A0A4R3MR08</accession>
<dbReference type="EMBL" id="SMAL01000004">
    <property type="protein sequence ID" value="TCT15008.1"/>
    <property type="molecule type" value="Genomic_DNA"/>
</dbReference>
<dbReference type="PANTHER" id="PTHR45266:SF3">
    <property type="entry name" value="OXALOACETATE DECARBOXYLASE ALPHA CHAIN"/>
    <property type="match status" value="1"/>
</dbReference>
<dbReference type="PROSITE" id="PS50968">
    <property type="entry name" value="BIOTINYL_LIPOYL"/>
    <property type="match status" value="1"/>
</dbReference>
<keyword evidence="4" id="KW-1185">Reference proteome</keyword>
<dbReference type="InterPro" id="IPR050709">
    <property type="entry name" value="Biotin_Carboxyl_Carrier/Decarb"/>
</dbReference>
<gene>
    <name evidence="3" type="ORF">EDC18_104158</name>
</gene>
<dbReference type="Proteomes" id="UP000294902">
    <property type="component" value="Unassembled WGS sequence"/>
</dbReference>
<evidence type="ECO:0000256" key="1">
    <source>
        <dbReference type="ARBA" id="ARBA00023267"/>
    </source>
</evidence>
<dbReference type="PANTHER" id="PTHR45266">
    <property type="entry name" value="OXALOACETATE DECARBOXYLASE ALPHA CHAIN"/>
    <property type="match status" value="1"/>
</dbReference>
<dbReference type="InterPro" id="IPR011053">
    <property type="entry name" value="Single_hybrid_motif"/>
</dbReference>
<dbReference type="Gene3D" id="2.40.50.100">
    <property type="match status" value="1"/>
</dbReference>
<evidence type="ECO:0000313" key="3">
    <source>
        <dbReference type="EMBL" id="TCT15008.1"/>
    </source>
</evidence>
<name>A0A4R3MR08_9FIRM</name>
<dbReference type="AlphaFoldDB" id="A0A4R3MR08"/>
<evidence type="ECO:0000313" key="4">
    <source>
        <dbReference type="Proteomes" id="UP000294902"/>
    </source>
</evidence>
<evidence type="ECO:0000259" key="2">
    <source>
        <dbReference type="PROSITE" id="PS50968"/>
    </source>
</evidence>
<dbReference type="InterPro" id="IPR001882">
    <property type="entry name" value="Biotin_BS"/>
</dbReference>
<dbReference type="FunFam" id="2.40.50.100:FF:000003">
    <property type="entry name" value="Acetyl-CoA carboxylase biotin carboxyl carrier protein"/>
    <property type="match status" value="1"/>
</dbReference>
<keyword evidence="1" id="KW-0092">Biotin</keyword>
<dbReference type="RefSeq" id="WP_132251909.1">
    <property type="nucleotide sequence ID" value="NZ_SMAL01000004.1"/>
</dbReference>
<protein>
    <submittedName>
        <fullName evidence="3">Biotin-dependent enzyme</fullName>
    </submittedName>
</protein>
<sequence length="123" mass="12501">MKKFRVTVNGNTYEVDVEEIGTGASSVVSAPSAPVQQIAQAAPKAPSAPASAGGVKVIAPMPGKIIDVKVSQGQQVNKGDVVAILEAMKMENEVVASESGTVASINVNKGQAIESGDIIVTLN</sequence>
<dbReference type="SUPFAM" id="SSF51230">
    <property type="entry name" value="Single hybrid motif"/>
    <property type="match status" value="1"/>
</dbReference>
<dbReference type="Pfam" id="PF00364">
    <property type="entry name" value="Biotin_lipoyl"/>
    <property type="match status" value="1"/>
</dbReference>
<organism evidence="3 4">
    <name type="scientific">Natranaerovirga pectinivora</name>
    <dbReference type="NCBI Taxonomy" id="682400"/>
    <lineage>
        <taxon>Bacteria</taxon>
        <taxon>Bacillati</taxon>
        <taxon>Bacillota</taxon>
        <taxon>Clostridia</taxon>
        <taxon>Lachnospirales</taxon>
        <taxon>Natranaerovirgaceae</taxon>
        <taxon>Natranaerovirga</taxon>
    </lineage>
</organism>
<dbReference type="InterPro" id="IPR000089">
    <property type="entry name" value="Biotin_lipoyl"/>
</dbReference>
<dbReference type="PROSITE" id="PS00188">
    <property type="entry name" value="BIOTIN"/>
    <property type="match status" value="1"/>
</dbReference>
<reference evidence="3 4" key="1">
    <citation type="submission" date="2019-03" db="EMBL/GenBank/DDBJ databases">
        <title>Genomic Encyclopedia of Type Strains, Phase IV (KMG-IV): sequencing the most valuable type-strain genomes for metagenomic binning, comparative biology and taxonomic classification.</title>
        <authorList>
            <person name="Goeker M."/>
        </authorList>
    </citation>
    <scope>NUCLEOTIDE SEQUENCE [LARGE SCALE GENOMIC DNA]</scope>
    <source>
        <strain evidence="3 4">DSM 24629</strain>
    </source>
</reference>
<dbReference type="CDD" id="cd06850">
    <property type="entry name" value="biotinyl_domain"/>
    <property type="match status" value="1"/>
</dbReference>
<feature type="domain" description="Lipoyl-binding" evidence="2">
    <location>
        <begin position="52"/>
        <end position="123"/>
    </location>
</feature>